<feature type="region of interest" description="Disordered" evidence="5">
    <location>
        <begin position="1"/>
        <end position="25"/>
    </location>
</feature>
<evidence type="ECO:0000313" key="9">
    <source>
        <dbReference type="EMBL" id="KAJ8386499.1"/>
    </source>
</evidence>
<organism evidence="9 10">
    <name type="scientific">Aldrovandia affinis</name>
    <dbReference type="NCBI Taxonomy" id="143900"/>
    <lineage>
        <taxon>Eukaryota</taxon>
        <taxon>Metazoa</taxon>
        <taxon>Chordata</taxon>
        <taxon>Craniata</taxon>
        <taxon>Vertebrata</taxon>
        <taxon>Euteleostomi</taxon>
        <taxon>Actinopterygii</taxon>
        <taxon>Neopterygii</taxon>
        <taxon>Teleostei</taxon>
        <taxon>Notacanthiformes</taxon>
        <taxon>Halosauridae</taxon>
        <taxon>Aldrovandia</taxon>
    </lineage>
</organism>
<feature type="domain" description="PHD-type" evidence="6">
    <location>
        <begin position="748"/>
        <end position="796"/>
    </location>
</feature>
<keyword evidence="10" id="KW-1185">Reference proteome</keyword>
<dbReference type="SUPFAM" id="SSF57903">
    <property type="entry name" value="FYVE/PHD zinc finger"/>
    <property type="match status" value="1"/>
</dbReference>
<feature type="region of interest" description="Disordered" evidence="5">
    <location>
        <begin position="443"/>
        <end position="480"/>
    </location>
</feature>
<dbReference type="PANTHER" id="PTHR25462">
    <property type="entry name" value="BONUS, ISOFORM C-RELATED"/>
    <property type="match status" value="1"/>
</dbReference>
<dbReference type="InterPro" id="IPR019787">
    <property type="entry name" value="Znf_PHD-finger"/>
</dbReference>
<dbReference type="Gene3D" id="3.30.160.60">
    <property type="entry name" value="Classic Zinc Finger"/>
    <property type="match status" value="1"/>
</dbReference>
<gene>
    <name evidence="9" type="ORF">AAFF_G00169690</name>
</gene>
<comment type="caution">
    <text evidence="9">The sequence shown here is derived from an EMBL/GenBank/DDBJ whole genome shotgun (WGS) entry which is preliminary data.</text>
</comment>
<dbReference type="Proteomes" id="UP001221898">
    <property type="component" value="Unassembled WGS sequence"/>
</dbReference>
<dbReference type="GO" id="GO:0060340">
    <property type="term" value="P:positive regulation of type I interferon-mediated signaling pathway"/>
    <property type="evidence" value="ECO:0007669"/>
    <property type="project" value="TreeGrafter"/>
</dbReference>
<dbReference type="EMBL" id="JAINUG010000227">
    <property type="protein sequence ID" value="KAJ8386499.1"/>
    <property type="molecule type" value="Genomic_DNA"/>
</dbReference>
<dbReference type="InterPro" id="IPR011011">
    <property type="entry name" value="Znf_FYVE_PHD"/>
</dbReference>
<feature type="domain" description="RING-type" evidence="7">
    <location>
        <begin position="39"/>
        <end position="80"/>
    </location>
</feature>
<reference evidence="9" key="1">
    <citation type="journal article" date="2023" name="Science">
        <title>Genome structures resolve the early diversification of teleost fishes.</title>
        <authorList>
            <person name="Parey E."/>
            <person name="Louis A."/>
            <person name="Montfort J."/>
            <person name="Bouchez O."/>
            <person name="Roques C."/>
            <person name="Iampietro C."/>
            <person name="Lluch J."/>
            <person name="Castinel A."/>
            <person name="Donnadieu C."/>
            <person name="Desvignes T."/>
            <person name="Floi Bucao C."/>
            <person name="Jouanno E."/>
            <person name="Wen M."/>
            <person name="Mejri S."/>
            <person name="Dirks R."/>
            <person name="Jansen H."/>
            <person name="Henkel C."/>
            <person name="Chen W.J."/>
            <person name="Zahm M."/>
            <person name="Cabau C."/>
            <person name="Klopp C."/>
            <person name="Thompson A.W."/>
            <person name="Robinson-Rechavi M."/>
            <person name="Braasch I."/>
            <person name="Lecointre G."/>
            <person name="Bobe J."/>
            <person name="Postlethwait J.H."/>
            <person name="Berthelot C."/>
            <person name="Roest Crollius H."/>
            <person name="Guiguen Y."/>
        </authorList>
    </citation>
    <scope>NUCLEOTIDE SEQUENCE</scope>
    <source>
        <strain evidence="9">NC1722</strain>
    </source>
</reference>
<feature type="compositionally biased region" description="Polar residues" evidence="5">
    <location>
        <begin position="464"/>
        <end position="480"/>
    </location>
</feature>
<sequence length="960" mass="105402">MFAARSGTGSLVIPPQVEVEGDNSGTTTLPPSASCFGNCGACGTKLGTGRRPLLLPCLHSVCHECVPREVGVDFVDCPLCGVGYSLKDVTDDPFCKESQSASGAQSISPCGGCEATEVHGWCVDCGEALCSICISAHKRVRVTREHTILPQRNSRVPSPTVYCKAHRTVPAMLFCLSCDHPFCRDCFLRFHKKHSFKFLQDAAIDEKENIRSLMEKVKLQRKTVRKSLSDLDRRLLDLTELQCKVNEQLRDTLKCIKAALLDRATRLTMDVQNLYNAERGGVLKRQSVLRKLEERQSYLLSFTERALETESHTALLSCREKIHSQLRDVLSCATFPGTSMMKVTFRCSQDTYNQIAMFGTIVAKPVPFACTDHQNTPHLNTASPISPLLLFSSAILYYPDPPVSKAQITTKSPFSQASPTAVQAAVLPTWSFKEDKALGRPYCPYKRAPPAGHKREEHTDHPATTENEPTSTEKPTSALPTTEISKVTSADHKLLSVPATTVPSDTPPESALVTLKRFIDEVHQSKQSQPSAEVEVEVLSPQLPISSPGSAELQPQLPISSTGSAELQPQLPISSTGSAELQPQLPISTPGSAELQPQLPISTPGSAELQPQLPISTPGSAELQPQLPISTPCSAELQPQSPAQVGLEDESALYRCSVKGDGIDETDNADTENARKPRKAVGRLLIPRISLLRIPVSFPHWGFCLEQIARDTQLVFPDSTPKSGAWNASRPSIQPRPVSAKKKKKKKKERCAVCHSGGELVLCTDCGRSFHRDCYVPLNTATDSSGQWQCMLCEDLSDVWSPCSREPEGEPSLSLADQRKCEHLFLTLISKKHSAVLYQQSELLPHSSHYVDITLIRGRLLQKLSPAYRTPSEFVSDIWLLLDTLSKSLKVARPVAKLQKTFRKTLRQVFWMSLHPSLLESPQKKGEEGSAVGSGGAWWGEQSLRQPKRQGRLGRGRGTP</sequence>
<dbReference type="AlphaFoldDB" id="A0AAD7RLQ3"/>
<evidence type="ECO:0000256" key="1">
    <source>
        <dbReference type="ARBA" id="ARBA00022723"/>
    </source>
</evidence>
<proteinExistence type="predicted"/>
<evidence type="ECO:0000256" key="3">
    <source>
        <dbReference type="ARBA" id="ARBA00022833"/>
    </source>
</evidence>
<dbReference type="SMART" id="SM00249">
    <property type="entry name" value="PHD"/>
    <property type="match status" value="1"/>
</dbReference>
<dbReference type="CDD" id="cd15541">
    <property type="entry name" value="PHD_TIF1_like"/>
    <property type="match status" value="1"/>
</dbReference>
<keyword evidence="2 4" id="KW-0863">Zinc-finger</keyword>
<evidence type="ECO:0000259" key="6">
    <source>
        <dbReference type="PROSITE" id="PS50016"/>
    </source>
</evidence>
<keyword evidence="1" id="KW-0479">Metal-binding</keyword>
<feature type="domain" description="B box-type" evidence="8">
    <location>
        <begin position="158"/>
        <end position="199"/>
    </location>
</feature>
<dbReference type="InterPro" id="IPR001965">
    <property type="entry name" value="Znf_PHD"/>
</dbReference>
<dbReference type="PANTHER" id="PTHR25462:SF299">
    <property type="entry name" value="E3 UBIQUITIN-PROTEIN LIGASE TRIM56"/>
    <property type="match status" value="1"/>
</dbReference>
<feature type="compositionally biased region" description="Basic residues" evidence="5">
    <location>
        <begin position="946"/>
        <end position="960"/>
    </location>
</feature>
<feature type="domain" description="B box-type" evidence="8">
    <location>
        <begin position="105"/>
        <end position="151"/>
    </location>
</feature>
<dbReference type="GO" id="GO:0005654">
    <property type="term" value="C:nucleoplasm"/>
    <property type="evidence" value="ECO:0007669"/>
    <property type="project" value="TreeGrafter"/>
</dbReference>
<dbReference type="SUPFAM" id="SSF57850">
    <property type="entry name" value="RING/U-box"/>
    <property type="match status" value="1"/>
</dbReference>
<dbReference type="Gene3D" id="3.30.40.10">
    <property type="entry name" value="Zinc/RING finger domain, C3HC4 (zinc finger)"/>
    <property type="match status" value="2"/>
</dbReference>
<dbReference type="PROSITE" id="PS50089">
    <property type="entry name" value="ZF_RING_2"/>
    <property type="match status" value="1"/>
</dbReference>
<evidence type="ECO:0000256" key="5">
    <source>
        <dbReference type="SAM" id="MobiDB-lite"/>
    </source>
</evidence>
<dbReference type="InterPro" id="IPR001841">
    <property type="entry name" value="Znf_RING"/>
</dbReference>
<dbReference type="InterPro" id="IPR017907">
    <property type="entry name" value="Znf_RING_CS"/>
</dbReference>
<dbReference type="Pfam" id="PF00643">
    <property type="entry name" value="zf-B_box"/>
    <property type="match status" value="1"/>
</dbReference>
<feature type="region of interest" description="Disordered" evidence="5">
    <location>
        <begin position="921"/>
        <end position="960"/>
    </location>
</feature>
<dbReference type="SMART" id="SM00336">
    <property type="entry name" value="BBOX"/>
    <property type="match status" value="2"/>
</dbReference>
<dbReference type="GO" id="GO:0045087">
    <property type="term" value="P:innate immune response"/>
    <property type="evidence" value="ECO:0007669"/>
    <property type="project" value="TreeGrafter"/>
</dbReference>
<protein>
    <submittedName>
        <fullName evidence="9">Uncharacterized protein</fullName>
    </submittedName>
</protein>
<evidence type="ECO:0000313" key="10">
    <source>
        <dbReference type="Proteomes" id="UP001221898"/>
    </source>
</evidence>
<dbReference type="PROSITE" id="PS50119">
    <property type="entry name" value="ZF_BBOX"/>
    <property type="match status" value="2"/>
</dbReference>
<dbReference type="InterPro" id="IPR000315">
    <property type="entry name" value="Znf_B-box"/>
</dbReference>
<evidence type="ECO:0000256" key="2">
    <source>
        <dbReference type="ARBA" id="ARBA00022771"/>
    </source>
</evidence>
<feature type="compositionally biased region" description="Basic and acidic residues" evidence="5">
    <location>
        <begin position="453"/>
        <end position="463"/>
    </location>
</feature>
<dbReference type="SUPFAM" id="SSF57845">
    <property type="entry name" value="B-box zinc-binding domain"/>
    <property type="match status" value="1"/>
</dbReference>
<dbReference type="InterPro" id="IPR013083">
    <property type="entry name" value="Znf_RING/FYVE/PHD"/>
</dbReference>
<evidence type="ECO:0000256" key="4">
    <source>
        <dbReference type="PROSITE-ProRule" id="PRU00024"/>
    </source>
</evidence>
<dbReference type="GO" id="GO:0008270">
    <property type="term" value="F:zinc ion binding"/>
    <property type="evidence" value="ECO:0007669"/>
    <property type="project" value="UniProtKB-KW"/>
</dbReference>
<feature type="region of interest" description="Disordered" evidence="5">
    <location>
        <begin position="721"/>
        <end position="744"/>
    </location>
</feature>
<accession>A0AAD7RLQ3</accession>
<dbReference type="Pfam" id="PF00628">
    <property type="entry name" value="PHD"/>
    <property type="match status" value="1"/>
</dbReference>
<evidence type="ECO:0000259" key="8">
    <source>
        <dbReference type="PROSITE" id="PS50119"/>
    </source>
</evidence>
<name>A0AAD7RLQ3_9TELE</name>
<feature type="region of interest" description="Disordered" evidence="5">
    <location>
        <begin position="543"/>
        <end position="623"/>
    </location>
</feature>
<dbReference type="InterPro" id="IPR019786">
    <property type="entry name" value="Zinc_finger_PHD-type_CS"/>
</dbReference>
<evidence type="ECO:0000259" key="7">
    <source>
        <dbReference type="PROSITE" id="PS50089"/>
    </source>
</evidence>
<dbReference type="InterPro" id="IPR047153">
    <property type="entry name" value="TRIM45/56/19-like"/>
</dbReference>
<dbReference type="PROSITE" id="PS00518">
    <property type="entry name" value="ZF_RING_1"/>
    <property type="match status" value="1"/>
</dbReference>
<feature type="compositionally biased region" description="Polar residues" evidence="5">
    <location>
        <begin position="557"/>
        <end position="591"/>
    </location>
</feature>
<dbReference type="SMART" id="SM00184">
    <property type="entry name" value="RING"/>
    <property type="match status" value="3"/>
</dbReference>
<dbReference type="PROSITE" id="PS01359">
    <property type="entry name" value="ZF_PHD_1"/>
    <property type="match status" value="1"/>
</dbReference>
<keyword evidence="3" id="KW-0862">Zinc</keyword>
<dbReference type="GO" id="GO:0061630">
    <property type="term" value="F:ubiquitin protein ligase activity"/>
    <property type="evidence" value="ECO:0007669"/>
    <property type="project" value="TreeGrafter"/>
</dbReference>
<dbReference type="PROSITE" id="PS50016">
    <property type="entry name" value="ZF_PHD_2"/>
    <property type="match status" value="1"/>
</dbReference>